<dbReference type="Proteomes" id="UP000036681">
    <property type="component" value="Unplaced"/>
</dbReference>
<protein>
    <submittedName>
        <fullName evidence="11">G_PROTEIN_RECEP_F1_2 domain-containing protein</fullName>
    </submittedName>
</protein>
<comment type="subcellular location">
    <subcellularLocation>
        <location evidence="1">Cell membrane</location>
        <topology evidence="1">Multi-pass membrane protein</topology>
    </subcellularLocation>
</comment>
<keyword evidence="6" id="KW-0675">Receptor</keyword>
<dbReference type="PROSITE" id="PS50262">
    <property type="entry name" value="G_PROTEIN_RECEP_F1_2"/>
    <property type="match status" value="1"/>
</dbReference>
<feature type="transmembrane region" description="Helical" evidence="8">
    <location>
        <begin position="269"/>
        <end position="288"/>
    </location>
</feature>
<dbReference type="PRINTS" id="PR00237">
    <property type="entry name" value="GPCRRHODOPSN"/>
</dbReference>
<keyword evidence="4 8" id="KW-1133">Transmembrane helix</keyword>
<dbReference type="PANTHER" id="PTHR24241:SF76">
    <property type="entry name" value="NEUROPEPTIDE SIFAMIDE RECEPTOR"/>
    <property type="match status" value="1"/>
</dbReference>
<feature type="transmembrane region" description="Helical" evidence="8">
    <location>
        <begin position="328"/>
        <end position="346"/>
    </location>
</feature>
<reference evidence="11" key="1">
    <citation type="submission" date="2017-02" db="UniProtKB">
        <authorList>
            <consortium name="WormBaseParasite"/>
        </authorList>
    </citation>
    <scope>IDENTIFICATION</scope>
</reference>
<evidence type="ECO:0000256" key="4">
    <source>
        <dbReference type="ARBA" id="ARBA00022989"/>
    </source>
</evidence>
<evidence type="ECO:0000256" key="8">
    <source>
        <dbReference type="SAM" id="Phobius"/>
    </source>
</evidence>
<evidence type="ECO:0000256" key="1">
    <source>
        <dbReference type="ARBA" id="ARBA00004651"/>
    </source>
</evidence>
<accession>A0A0M3II54</accession>
<dbReference type="GO" id="GO:0032870">
    <property type="term" value="P:cellular response to hormone stimulus"/>
    <property type="evidence" value="ECO:0007669"/>
    <property type="project" value="TreeGrafter"/>
</dbReference>
<evidence type="ECO:0000313" key="11">
    <source>
        <dbReference type="WBParaSite" id="ALUE_0001818601-mRNA-1"/>
    </source>
</evidence>
<dbReference type="InterPro" id="IPR000276">
    <property type="entry name" value="GPCR_Rhodpsn"/>
</dbReference>
<evidence type="ECO:0000256" key="7">
    <source>
        <dbReference type="SAM" id="MobiDB-lite"/>
    </source>
</evidence>
<feature type="region of interest" description="Disordered" evidence="7">
    <location>
        <begin position="136"/>
        <end position="157"/>
    </location>
</feature>
<dbReference type="WBParaSite" id="ALUE_0001818601-mRNA-1">
    <property type="protein sequence ID" value="ALUE_0001818601-mRNA-1"/>
    <property type="gene ID" value="ALUE_0001818601"/>
</dbReference>
<dbReference type="Gene3D" id="1.20.1070.10">
    <property type="entry name" value="Rhodopsin 7-helix transmembrane proteins"/>
    <property type="match status" value="1"/>
</dbReference>
<keyword evidence="10" id="KW-1185">Reference proteome</keyword>
<feature type="transmembrane region" description="Helical" evidence="8">
    <location>
        <begin position="172"/>
        <end position="190"/>
    </location>
</feature>
<dbReference type="InterPro" id="IPR017452">
    <property type="entry name" value="GPCR_Rhodpsn_7TM"/>
</dbReference>
<proteinExistence type="predicted"/>
<organism evidence="10 11">
    <name type="scientific">Ascaris lumbricoides</name>
    <name type="common">Giant roundworm</name>
    <dbReference type="NCBI Taxonomy" id="6252"/>
    <lineage>
        <taxon>Eukaryota</taxon>
        <taxon>Metazoa</taxon>
        <taxon>Ecdysozoa</taxon>
        <taxon>Nematoda</taxon>
        <taxon>Chromadorea</taxon>
        <taxon>Rhabditida</taxon>
        <taxon>Spirurina</taxon>
        <taxon>Ascaridomorpha</taxon>
        <taxon>Ascaridoidea</taxon>
        <taxon>Ascarididae</taxon>
        <taxon>Ascaris</taxon>
    </lineage>
</organism>
<feature type="domain" description="G-protein coupled receptors family 1 profile" evidence="9">
    <location>
        <begin position="1"/>
        <end position="229"/>
    </location>
</feature>
<evidence type="ECO:0000256" key="6">
    <source>
        <dbReference type="ARBA" id="ARBA00023170"/>
    </source>
</evidence>
<dbReference type="Pfam" id="PF00001">
    <property type="entry name" value="7tm_1"/>
    <property type="match status" value="1"/>
</dbReference>
<sequence>MVCIAVYRLYALRCPVMVNTVGRQRIPRMLLAAWVLSALISLPQLFVWKQVTLKSVTQCLTIWTEKLVSGTSSPNDELTMKLYNAFHLLAIFYIPLVILVVCYVLILHDIYETLNQNFETSSVIYLAETTRLSSIKSAPRHNGKHPGGSSLTSVHTRTLRGQERLRRAKVKSLRITLLLILTYVVTWLPYNFLSWWSMINTESYRSLEDVIYFLNCLVVLNSVINPFIYGRCSGLKLFTIPHSFHPMISRTLYRWSMINTESYRSLEDVIYFLNCLVVLNSVINPFIYGRCSGLKLFTIPHSFHPMISRTLYRWSMINTESYRSLEDVIYFLNCLVVLNSVINPFIYGRCSGLKVVCCSFSQ</sequence>
<dbReference type="SUPFAM" id="SSF81321">
    <property type="entry name" value="Family A G protein-coupled receptor-like"/>
    <property type="match status" value="1"/>
</dbReference>
<keyword evidence="2" id="KW-1003">Cell membrane</keyword>
<dbReference type="PANTHER" id="PTHR24241">
    <property type="entry name" value="NEUROPEPTIDE RECEPTOR-RELATED G-PROTEIN COUPLED RECEPTOR"/>
    <property type="match status" value="1"/>
</dbReference>
<dbReference type="GO" id="GO:0004930">
    <property type="term" value="F:G protein-coupled receptor activity"/>
    <property type="evidence" value="ECO:0007669"/>
    <property type="project" value="InterPro"/>
</dbReference>
<keyword evidence="3 8" id="KW-0812">Transmembrane</keyword>
<feature type="transmembrane region" description="Helical" evidence="8">
    <location>
        <begin position="210"/>
        <end position="229"/>
    </location>
</feature>
<evidence type="ECO:0000259" key="9">
    <source>
        <dbReference type="PROSITE" id="PS50262"/>
    </source>
</evidence>
<dbReference type="GO" id="GO:0042277">
    <property type="term" value="F:peptide binding"/>
    <property type="evidence" value="ECO:0007669"/>
    <property type="project" value="TreeGrafter"/>
</dbReference>
<evidence type="ECO:0000256" key="5">
    <source>
        <dbReference type="ARBA" id="ARBA00023136"/>
    </source>
</evidence>
<evidence type="ECO:0000256" key="2">
    <source>
        <dbReference type="ARBA" id="ARBA00022475"/>
    </source>
</evidence>
<feature type="transmembrane region" description="Helical" evidence="8">
    <location>
        <begin position="85"/>
        <end position="106"/>
    </location>
</feature>
<evidence type="ECO:0000256" key="3">
    <source>
        <dbReference type="ARBA" id="ARBA00022692"/>
    </source>
</evidence>
<dbReference type="GO" id="GO:0005886">
    <property type="term" value="C:plasma membrane"/>
    <property type="evidence" value="ECO:0007669"/>
    <property type="project" value="UniProtKB-SubCell"/>
</dbReference>
<name>A0A0M3II54_ASCLU</name>
<evidence type="ECO:0000313" key="10">
    <source>
        <dbReference type="Proteomes" id="UP000036681"/>
    </source>
</evidence>
<keyword evidence="5 8" id="KW-0472">Membrane</keyword>
<feature type="transmembrane region" description="Helical" evidence="8">
    <location>
        <begin position="29"/>
        <end position="48"/>
    </location>
</feature>
<dbReference type="AlphaFoldDB" id="A0A0M3II54"/>